<evidence type="ECO:0000313" key="3">
    <source>
        <dbReference type="EMBL" id="NML35828.1"/>
    </source>
</evidence>
<feature type="domain" description="Rhamnogalacturonase A/B/Epimerase-like pectate lyase" evidence="2">
    <location>
        <begin position="48"/>
        <end position="236"/>
    </location>
</feature>
<dbReference type="InterPro" id="IPR012334">
    <property type="entry name" value="Pectin_lyas_fold"/>
</dbReference>
<dbReference type="Proteomes" id="UP000583266">
    <property type="component" value="Unassembled WGS sequence"/>
</dbReference>
<dbReference type="SUPFAM" id="SSF51126">
    <property type="entry name" value="Pectin lyase-like"/>
    <property type="match status" value="1"/>
</dbReference>
<dbReference type="AlphaFoldDB" id="A0A848GIX9"/>
<evidence type="ECO:0000313" key="4">
    <source>
        <dbReference type="Proteomes" id="UP000583266"/>
    </source>
</evidence>
<feature type="chain" id="PRO_5032373882" description="Rhamnogalacturonase A/B/Epimerase-like pectate lyase domain-containing protein" evidence="1">
    <location>
        <begin position="27"/>
        <end position="489"/>
    </location>
</feature>
<keyword evidence="1" id="KW-0732">Signal</keyword>
<keyword evidence="4" id="KW-1185">Reference proteome</keyword>
<protein>
    <recommendedName>
        <fullName evidence="2">Rhamnogalacturonase A/B/Epimerase-like pectate lyase domain-containing protein</fullName>
    </recommendedName>
</protein>
<organism evidence="3 4">
    <name type="scientific">Chitinophaga fulva</name>
    <dbReference type="NCBI Taxonomy" id="2728842"/>
    <lineage>
        <taxon>Bacteria</taxon>
        <taxon>Pseudomonadati</taxon>
        <taxon>Bacteroidota</taxon>
        <taxon>Chitinophagia</taxon>
        <taxon>Chitinophagales</taxon>
        <taxon>Chitinophagaceae</taxon>
        <taxon>Chitinophaga</taxon>
    </lineage>
</organism>
<accession>A0A848GIX9</accession>
<dbReference type="Gene3D" id="2.160.20.10">
    <property type="entry name" value="Single-stranded right-handed beta-helix, Pectin lyase-like"/>
    <property type="match status" value="1"/>
</dbReference>
<evidence type="ECO:0000256" key="1">
    <source>
        <dbReference type="SAM" id="SignalP"/>
    </source>
</evidence>
<dbReference type="EMBL" id="JABBGC010000001">
    <property type="protein sequence ID" value="NML35828.1"/>
    <property type="molecule type" value="Genomic_DNA"/>
</dbReference>
<dbReference type="RefSeq" id="WP_169223017.1">
    <property type="nucleotide sequence ID" value="NZ_JABBGC010000001.1"/>
</dbReference>
<dbReference type="InterPro" id="IPR024535">
    <property type="entry name" value="RHGA/B-epi-like_pectate_lyase"/>
</dbReference>
<evidence type="ECO:0000259" key="2">
    <source>
        <dbReference type="Pfam" id="PF12708"/>
    </source>
</evidence>
<reference evidence="3 4" key="1">
    <citation type="submission" date="2020-04" db="EMBL/GenBank/DDBJ databases">
        <title>Chitinophaga sp. G-6-1-13 sp. nov., isolated from soil.</title>
        <authorList>
            <person name="Dahal R.H."/>
            <person name="Chaudhary D.K."/>
        </authorList>
    </citation>
    <scope>NUCLEOTIDE SEQUENCE [LARGE SCALE GENOMIC DNA]</scope>
    <source>
        <strain evidence="3 4">G-6-1-13</strain>
    </source>
</reference>
<dbReference type="InterPro" id="IPR011050">
    <property type="entry name" value="Pectin_lyase_fold/virulence"/>
</dbReference>
<dbReference type="Pfam" id="PF12708">
    <property type="entry name" value="Pect-lyase_RHGA_epim"/>
    <property type="match status" value="1"/>
</dbReference>
<proteinExistence type="predicted"/>
<feature type="signal peptide" evidence="1">
    <location>
        <begin position="1"/>
        <end position="26"/>
    </location>
</feature>
<name>A0A848GIX9_9BACT</name>
<comment type="caution">
    <text evidence="3">The sequence shown here is derived from an EMBL/GenBank/DDBJ whole genome shotgun (WGS) entry which is preliminary data.</text>
</comment>
<gene>
    <name evidence="3" type="ORF">HHL17_01345</name>
</gene>
<sequence length="489" mass="52082">MRKKLSYLGVYMLIALVSGIHPVAFADAKSPKGNFSRITVGGLIADNINVKDFGAKGDGVTDDQAAIEKAANAAVAAGKVCYIPKTSANYLIGQTIRVLLVAGQKLNIVSNGATIKPTSTVKNKAVAGLTAFREHVFLAIGPSVNTNAPSMDKVFDNNKGITVTVTGLVFDGSNIPQMAVSPDFNTSIGIGLQISAESQTVTNCQFRNLFGDGYMALGPGTMNCSNNTFTGVGGRGKTPVIFNVDNDHFGDAVNVSAVKAGGKLNITNCQMNGLVFGKRRSRCGITLNFSATTYAVNITGCSINNYAKCLHIEESAVSNTTIRNTIFTNFNIAIANTLNNGSTCSIYDSKIYVGWNNNEEIPGTAQMIVAYKSNAKTQMYNTVLDFKESGVYQGVAPITLFKNCIIKAYNRNVFFADNPDMVFDGCTFDRFGGSAKSFSSCCGTKMNITIKNSNFIGGGKVMSDDSKISVKFLNSKHNISNSLLEGSKN</sequence>